<reference evidence="2" key="1">
    <citation type="submission" date="2014-02" db="EMBL/GenBank/DDBJ databases">
        <title>Expanding our view of genomic diversity in Candidatus Accumulibacter clades.</title>
        <authorList>
            <person name="Skennerton C.T."/>
            <person name="Barr J.J."/>
            <person name="Slater F.R."/>
            <person name="Bond P.L."/>
            <person name="Tyson G.W."/>
        </authorList>
    </citation>
    <scope>NUCLEOTIDE SEQUENCE [LARGE SCALE GENOMIC DNA]</scope>
</reference>
<proteinExistence type="predicted"/>
<protein>
    <submittedName>
        <fullName evidence="2">Uncharacterized protein</fullName>
    </submittedName>
</protein>
<keyword evidence="1" id="KW-1133">Transmembrane helix</keyword>
<feature type="transmembrane region" description="Helical" evidence="1">
    <location>
        <begin position="86"/>
        <end position="106"/>
    </location>
</feature>
<evidence type="ECO:0000313" key="3">
    <source>
        <dbReference type="Proteomes" id="UP000021315"/>
    </source>
</evidence>
<evidence type="ECO:0000256" key="1">
    <source>
        <dbReference type="SAM" id="Phobius"/>
    </source>
</evidence>
<feature type="transmembrane region" description="Helical" evidence="1">
    <location>
        <begin position="148"/>
        <end position="169"/>
    </location>
</feature>
<feature type="transmembrane region" description="Helical" evidence="1">
    <location>
        <begin position="181"/>
        <end position="205"/>
    </location>
</feature>
<evidence type="ECO:0000313" key="2">
    <source>
        <dbReference type="EMBL" id="KFB74702.1"/>
    </source>
</evidence>
<sequence>MQLIRGCAADHTLHWLPTTDEREIMSINSLTNAAAARRPDTLPLNDVPKDAGEIAAAANTPPTAGPKPTETLANQKNAVETALNVLFGYIPTEVITLYVAVISAIQSGPKPTQGEWNAFIAFAVATPIVVWLVYGAKLKQASKPLPTAYGAWPVWEMAAATIAFVAWSFALPRSPFAAYDWYSAALSGVVVLIVSTLLGLVAPFFQRPLAQ</sequence>
<dbReference type="AlphaFoldDB" id="A0A080M0C0"/>
<keyword evidence="3" id="KW-1185">Reference proteome</keyword>
<comment type="caution">
    <text evidence="2">The sequence shown here is derived from an EMBL/GenBank/DDBJ whole genome shotgun (WGS) entry which is preliminary data.</text>
</comment>
<accession>A0A080M0C0</accession>
<feature type="transmembrane region" description="Helical" evidence="1">
    <location>
        <begin position="118"/>
        <end position="136"/>
    </location>
</feature>
<name>A0A080M0C0_9PROT</name>
<gene>
    <name evidence="2" type="ORF">AW06_004358</name>
</gene>
<keyword evidence="1" id="KW-0472">Membrane</keyword>
<organism evidence="2 3">
    <name type="scientific">Candidatus Accumulibacter cognatus</name>
    <dbReference type="NCBI Taxonomy" id="2954383"/>
    <lineage>
        <taxon>Bacteria</taxon>
        <taxon>Pseudomonadati</taxon>
        <taxon>Pseudomonadota</taxon>
        <taxon>Betaproteobacteria</taxon>
        <taxon>Candidatus Accumulibacter</taxon>
    </lineage>
</organism>
<keyword evidence="1" id="KW-0812">Transmembrane</keyword>
<dbReference type="EMBL" id="JDST02000142">
    <property type="protein sequence ID" value="KFB74702.1"/>
    <property type="molecule type" value="Genomic_DNA"/>
</dbReference>
<dbReference type="Proteomes" id="UP000021315">
    <property type="component" value="Unassembled WGS sequence"/>
</dbReference>